<dbReference type="InterPro" id="IPR011701">
    <property type="entry name" value="MFS"/>
</dbReference>
<evidence type="ECO:0000256" key="3">
    <source>
        <dbReference type="ARBA" id="ARBA00022989"/>
    </source>
</evidence>
<dbReference type="PROSITE" id="PS50850">
    <property type="entry name" value="MFS"/>
    <property type="match status" value="1"/>
</dbReference>
<evidence type="ECO:0000256" key="1">
    <source>
        <dbReference type="ARBA" id="ARBA00004141"/>
    </source>
</evidence>
<feature type="transmembrane region" description="Helical" evidence="5">
    <location>
        <begin position="256"/>
        <end position="276"/>
    </location>
</feature>
<sequence length="400" mass="41865">MSVSGHQAASAPSASPPSQARLLFSLAVVIGAATIFGLTYSLTAPLVAINLAAAGLSETVIGLNAAMHAVGVLLVAPILPRLAGRFGARPLILAALVLTGVLLLLFPAVPSVWLWFPLRIGLGIGAEILFVLTETWTSELSSDATRGRVMAAYTALLSLGFAGGPLILSFTGPEGMLPFAIGAGVCLLALLLVAQPRVIQPAMQAHDHSNLLRFMRLAPIAMSTTALNAAVETAGLSFLTLYAVRLGWQEQAGTQLITTLMVGAILLQLPVGWLCDKMDRQRLMLWLGVLSTVGALAWPLMLQHPWVAYPALFLWGGVFVGIYTTMLAIIGSRFRGTDLVGVYAAMGLLWGGGALLGPSLAGLALDVTTHGLPLFVALACGGFVLFLLMLRRSGAGDARR</sequence>
<evidence type="ECO:0000259" key="6">
    <source>
        <dbReference type="PROSITE" id="PS50850"/>
    </source>
</evidence>
<comment type="caution">
    <text evidence="7">The sequence shown here is derived from an EMBL/GenBank/DDBJ whole genome shotgun (WGS) entry which is preliminary data.</text>
</comment>
<evidence type="ECO:0000256" key="4">
    <source>
        <dbReference type="ARBA" id="ARBA00023136"/>
    </source>
</evidence>
<dbReference type="Gene3D" id="1.20.1250.20">
    <property type="entry name" value="MFS general substrate transporter like domains"/>
    <property type="match status" value="2"/>
</dbReference>
<keyword evidence="3 5" id="KW-1133">Transmembrane helix</keyword>
<dbReference type="RefSeq" id="WP_187784990.1">
    <property type="nucleotide sequence ID" value="NZ_JACTVA010000022.1"/>
</dbReference>
<accession>A0ABR7RMP3</accession>
<gene>
    <name evidence="7" type="ORF">IBL26_13345</name>
</gene>
<feature type="transmembrane region" description="Helical" evidence="5">
    <location>
        <begin position="20"/>
        <end position="40"/>
    </location>
</feature>
<name>A0ABR7RMP3_9PROT</name>
<dbReference type="PANTHER" id="PTHR23521:SF3">
    <property type="entry name" value="MFS TRANSPORTER"/>
    <property type="match status" value="1"/>
</dbReference>
<keyword evidence="8" id="KW-1185">Reference proteome</keyword>
<evidence type="ECO:0000313" key="8">
    <source>
        <dbReference type="Proteomes" id="UP000626026"/>
    </source>
</evidence>
<keyword evidence="4 5" id="KW-0472">Membrane</keyword>
<dbReference type="PANTHER" id="PTHR23521">
    <property type="entry name" value="TRANSPORTER MFS SUPERFAMILY"/>
    <property type="match status" value="1"/>
</dbReference>
<feature type="transmembrane region" description="Helical" evidence="5">
    <location>
        <begin position="149"/>
        <end position="170"/>
    </location>
</feature>
<dbReference type="InterPro" id="IPR001958">
    <property type="entry name" value="Tet-R_TetA/multi-R_MdtG-like"/>
</dbReference>
<dbReference type="SUPFAM" id="SSF103473">
    <property type="entry name" value="MFS general substrate transporter"/>
    <property type="match status" value="1"/>
</dbReference>
<feature type="transmembrane region" description="Helical" evidence="5">
    <location>
        <begin position="371"/>
        <end position="390"/>
    </location>
</feature>
<feature type="transmembrane region" description="Helical" evidence="5">
    <location>
        <begin position="60"/>
        <end position="79"/>
    </location>
</feature>
<dbReference type="Pfam" id="PF07690">
    <property type="entry name" value="MFS_1"/>
    <property type="match status" value="1"/>
</dbReference>
<evidence type="ECO:0000256" key="2">
    <source>
        <dbReference type="ARBA" id="ARBA00022692"/>
    </source>
</evidence>
<feature type="transmembrane region" description="Helical" evidence="5">
    <location>
        <begin position="115"/>
        <end position="137"/>
    </location>
</feature>
<feature type="transmembrane region" description="Helical" evidence="5">
    <location>
        <begin position="214"/>
        <end position="244"/>
    </location>
</feature>
<evidence type="ECO:0000313" key="7">
    <source>
        <dbReference type="EMBL" id="MBC9207824.1"/>
    </source>
</evidence>
<feature type="transmembrane region" description="Helical" evidence="5">
    <location>
        <begin position="283"/>
        <end position="301"/>
    </location>
</feature>
<dbReference type="PRINTS" id="PR01035">
    <property type="entry name" value="TCRTETA"/>
</dbReference>
<organism evidence="7 8">
    <name type="scientific">Teichococcus aerophilus</name>
    <dbReference type="NCBI Taxonomy" id="1224513"/>
    <lineage>
        <taxon>Bacteria</taxon>
        <taxon>Pseudomonadati</taxon>
        <taxon>Pseudomonadota</taxon>
        <taxon>Alphaproteobacteria</taxon>
        <taxon>Acetobacterales</taxon>
        <taxon>Roseomonadaceae</taxon>
        <taxon>Roseomonas</taxon>
    </lineage>
</organism>
<dbReference type="CDD" id="cd17477">
    <property type="entry name" value="MFS_YcaD_like"/>
    <property type="match status" value="1"/>
</dbReference>
<comment type="subcellular location">
    <subcellularLocation>
        <location evidence="1">Membrane</location>
        <topology evidence="1">Multi-pass membrane protein</topology>
    </subcellularLocation>
</comment>
<reference evidence="7 8" key="1">
    <citation type="journal article" date="2013" name="Int. J. Syst. Evol. Microbiol.">
        <title>Roseomonas aerophila sp. nov., isolated from air.</title>
        <authorList>
            <person name="Kim S.J."/>
            <person name="Weon H.Y."/>
            <person name="Ahn J.H."/>
            <person name="Hong S.B."/>
            <person name="Seok S.J."/>
            <person name="Whang K.S."/>
            <person name="Kwon S.W."/>
        </authorList>
    </citation>
    <scope>NUCLEOTIDE SEQUENCE [LARGE SCALE GENOMIC DNA]</scope>
    <source>
        <strain evidence="7 8">NBRC 108923</strain>
    </source>
</reference>
<dbReference type="Proteomes" id="UP000626026">
    <property type="component" value="Unassembled WGS sequence"/>
</dbReference>
<feature type="domain" description="Major facilitator superfamily (MFS) profile" evidence="6">
    <location>
        <begin position="25"/>
        <end position="394"/>
    </location>
</feature>
<feature type="transmembrane region" description="Helical" evidence="5">
    <location>
        <begin position="307"/>
        <end position="330"/>
    </location>
</feature>
<dbReference type="InterPro" id="IPR036259">
    <property type="entry name" value="MFS_trans_sf"/>
</dbReference>
<dbReference type="InterPro" id="IPR047200">
    <property type="entry name" value="MFS_YcaD-like"/>
</dbReference>
<evidence type="ECO:0000256" key="5">
    <source>
        <dbReference type="SAM" id="Phobius"/>
    </source>
</evidence>
<dbReference type="EMBL" id="JACTVA010000022">
    <property type="protein sequence ID" value="MBC9207824.1"/>
    <property type="molecule type" value="Genomic_DNA"/>
</dbReference>
<protein>
    <submittedName>
        <fullName evidence="7">MFS transporter</fullName>
    </submittedName>
</protein>
<feature type="transmembrane region" description="Helical" evidence="5">
    <location>
        <begin position="176"/>
        <end position="194"/>
    </location>
</feature>
<feature type="transmembrane region" description="Helical" evidence="5">
    <location>
        <begin position="91"/>
        <end position="109"/>
    </location>
</feature>
<proteinExistence type="predicted"/>
<dbReference type="InterPro" id="IPR020846">
    <property type="entry name" value="MFS_dom"/>
</dbReference>
<feature type="transmembrane region" description="Helical" evidence="5">
    <location>
        <begin position="342"/>
        <end position="365"/>
    </location>
</feature>
<keyword evidence="2 5" id="KW-0812">Transmembrane</keyword>